<evidence type="ECO:0008006" key="3">
    <source>
        <dbReference type="Google" id="ProtNLM"/>
    </source>
</evidence>
<accession>A0A3D8Y899</accession>
<protein>
    <recommendedName>
        <fullName evidence="3">3-hydroxyacyl-ACP dehydratase</fullName>
    </recommendedName>
</protein>
<evidence type="ECO:0000313" key="2">
    <source>
        <dbReference type="Proteomes" id="UP000256373"/>
    </source>
</evidence>
<sequence length="139" mass="15424">MIVSQEHIQDFLPHRPPFLMIDGLLAVTAERFESVFEITEHNVLVSDGEFKESGIIENIAQTCAASFGYLDREQEGEPKIGFIGAISRVQVHALPALSCRINTIVEPTHRLGNIVMVSGKSYLNGNLLLECEMKIVISE</sequence>
<proteinExistence type="predicted"/>
<gene>
    <name evidence="1" type="ORF">DSL64_17455</name>
</gene>
<dbReference type="InterPro" id="IPR016776">
    <property type="entry name" value="ApeP-like_dehydratase"/>
</dbReference>
<dbReference type="InterPro" id="IPR029069">
    <property type="entry name" value="HotDog_dom_sf"/>
</dbReference>
<dbReference type="RefSeq" id="WP_115832212.1">
    <property type="nucleotide sequence ID" value="NZ_QNUL01000015.1"/>
</dbReference>
<dbReference type="EMBL" id="QNUL01000015">
    <property type="protein sequence ID" value="REA59438.1"/>
    <property type="molecule type" value="Genomic_DNA"/>
</dbReference>
<organism evidence="1 2">
    <name type="scientific">Dyadobacter luteus</name>
    <dbReference type="NCBI Taxonomy" id="2259619"/>
    <lineage>
        <taxon>Bacteria</taxon>
        <taxon>Pseudomonadati</taxon>
        <taxon>Bacteroidota</taxon>
        <taxon>Cytophagia</taxon>
        <taxon>Cytophagales</taxon>
        <taxon>Spirosomataceae</taxon>
        <taxon>Dyadobacter</taxon>
    </lineage>
</organism>
<dbReference type="Pfam" id="PF22817">
    <property type="entry name" value="ApeP-like"/>
    <property type="match status" value="1"/>
</dbReference>
<name>A0A3D8Y899_9BACT</name>
<dbReference type="AlphaFoldDB" id="A0A3D8Y899"/>
<dbReference type="SUPFAM" id="SSF54637">
    <property type="entry name" value="Thioesterase/thiol ester dehydrase-isomerase"/>
    <property type="match status" value="1"/>
</dbReference>
<dbReference type="Gene3D" id="3.10.129.10">
    <property type="entry name" value="Hotdog Thioesterase"/>
    <property type="match status" value="1"/>
</dbReference>
<evidence type="ECO:0000313" key="1">
    <source>
        <dbReference type="EMBL" id="REA59438.1"/>
    </source>
</evidence>
<dbReference type="OrthoDB" id="826697at2"/>
<reference evidence="1 2" key="1">
    <citation type="submission" date="2018-07" db="EMBL/GenBank/DDBJ databases">
        <title>Dyadobacter roseus sp. nov., isolated from rose rhizosphere soil.</title>
        <authorList>
            <person name="Chen L."/>
        </authorList>
    </citation>
    <scope>NUCLEOTIDE SEQUENCE [LARGE SCALE GENOMIC DNA]</scope>
    <source>
        <strain evidence="1 2">RS19</strain>
    </source>
</reference>
<comment type="caution">
    <text evidence="1">The sequence shown here is derived from an EMBL/GenBank/DDBJ whole genome shotgun (WGS) entry which is preliminary data.</text>
</comment>
<keyword evidence="2" id="KW-1185">Reference proteome</keyword>
<dbReference type="Proteomes" id="UP000256373">
    <property type="component" value="Unassembled WGS sequence"/>
</dbReference>